<evidence type="ECO:0000313" key="1">
    <source>
        <dbReference type="EMBL" id="PHV69911.1"/>
    </source>
</evidence>
<evidence type="ECO:0000313" key="2">
    <source>
        <dbReference type="Proteomes" id="UP000224460"/>
    </source>
</evidence>
<gene>
    <name evidence="1" type="ORF">CS063_13075</name>
</gene>
<dbReference type="Proteomes" id="UP000224460">
    <property type="component" value="Unassembled WGS sequence"/>
</dbReference>
<dbReference type="EMBL" id="PEDL01000016">
    <property type="protein sequence ID" value="PHV69911.1"/>
    <property type="molecule type" value="Genomic_DNA"/>
</dbReference>
<accession>A0AC61DB13</accession>
<keyword evidence="2" id="KW-1185">Reference proteome</keyword>
<organism evidence="1 2">
    <name type="scientific">Sporanaerobium hydrogeniformans</name>
    <dbReference type="NCBI Taxonomy" id="3072179"/>
    <lineage>
        <taxon>Bacteria</taxon>
        <taxon>Bacillati</taxon>
        <taxon>Bacillota</taxon>
        <taxon>Clostridia</taxon>
        <taxon>Lachnospirales</taxon>
        <taxon>Lachnospiraceae</taxon>
        <taxon>Sporanaerobium</taxon>
    </lineage>
</organism>
<reference evidence="1" key="1">
    <citation type="submission" date="2017-10" db="EMBL/GenBank/DDBJ databases">
        <title>Genome sequence of cellulolytic Lachnospiraceae bacterium XHS1971 isolated from hotspring sediment.</title>
        <authorList>
            <person name="Vasudevan G."/>
            <person name="Joshi A.J."/>
            <person name="Hivarkar S."/>
            <person name="Lanjekar V.B."/>
            <person name="Dhakephalkar P.K."/>
            <person name="Dagar S."/>
        </authorList>
    </citation>
    <scope>NUCLEOTIDE SEQUENCE</scope>
    <source>
        <strain evidence="1">XHS1971</strain>
    </source>
</reference>
<proteinExistence type="predicted"/>
<comment type="caution">
    <text evidence="1">The sequence shown here is derived from an EMBL/GenBank/DDBJ whole genome shotgun (WGS) entry which is preliminary data.</text>
</comment>
<protein>
    <submittedName>
        <fullName evidence="1">MerR family transcriptional regulator</fullName>
    </submittedName>
</protein>
<sequence length="119" mass="13876">MTITEVSEQFALSADTLRYYERIGLIPPVTRNKSGVRDYGEEDIKWVEFIKCMRSAGMPIETLIEYVNMFRQGEVTKQARKELLIGERKALIKRIQEMQETLARLDKKIAAYDEKVCIK</sequence>
<name>A0AC61DB13_9FIRM</name>